<evidence type="ECO:0000313" key="2">
    <source>
        <dbReference type="Proteomes" id="UP000219338"/>
    </source>
</evidence>
<reference evidence="2" key="1">
    <citation type="journal article" date="2017" name="Nat. Ecol. Evol.">
        <title>Genome expansion and lineage-specific genetic innovations in the forest pathogenic fungi Armillaria.</title>
        <authorList>
            <person name="Sipos G."/>
            <person name="Prasanna A.N."/>
            <person name="Walter M.C."/>
            <person name="O'Connor E."/>
            <person name="Balint B."/>
            <person name="Krizsan K."/>
            <person name="Kiss B."/>
            <person name="Hess J."/>
            <person name="Varga T."/>
            <person name="Slot J."/>
            <person name="Riley R."/>
            <person name="Boka B."/>
            <person name="Rigling D."/>
            <person name="Barry K."/>
            <person name="Lee J."/>
            <person name="Mihaltcheva S."/>
            <person name="LaButti K."/>
            <person name="Lipzen A."/>
            <person name="Waldron R."/>
            <person name="Moloney N.M."/>
            <person name="Sperisen C."/>
            <person name="Kredics L."/>
            <person name="Vagvoelgyi C."/>
            <person name="Patrignani A."/>
            <person name="Fitzpatrick D."/>
            <person name="Nagy I."/>
            <person name="Doyle S."/>
            <person name="Anderson J.B."/>
            <person name="Grigoriev I.V."/>
            <person name="Gueldener U."/>
            <person name="Muensterkoetter M."/>
            <person name="Nagy L.G."/>
        </authorList>
    </citation>
    <scope>NUCLEOTIDE SEQUENCE [LARGE SCALE GENOMIC DNA]</scope>
    <source>
        <strain evidence="2">C18/9</strain>
    </source>
</reference>
<gene>
    <name evidence="1" type="ORF">ARMOST_02723</name>
</gene>
<organism evidence="1 2">
    <name type="scientific">Armillaria ostoyae</name>
    <name type="common">Armillaria root rot fungus</name>
    <dbReference type="NCBI Taxonomy" id="47428"/>
    <lineage>
        <taxon>Eukaryota</taxon>
        <taxon>Fungi</taxon>
        <taxon>Dikarya</taxon>
        <taxon>Basidiomycota</taxon>
        <taxon>Agaricomycotina</taxon>
        <taxon>Agaricomycetes</taxon>
        <taxon>Agaricomycetidae</taxon>
        <taxon>Agaricales</taxon>
        <taxon>Marasmiineae</taxon>
        <taxon>Physalacriaceae</taxon>
        <taxon>Armillaria</taxon>
    </lineage>
</organism>
<accession>A0A284QSG9</accession>
<sequence>MSFHIETIYRFTNSKRSDLTLLRDSTWFKPTARLGIFSALSDPYAHVSGSAIPVHGCITSSSLVRPPQNLLATPLNCLEHPLCRYIALLEFAEAGVYEYQSEYDRGRLMGSLFMG</sequence>
<keyword evidence="2" id="KW-1185">Reference proteome</keyword>
<protein>
    <submittedName>
        <fullName evidence="1">Uncharacterized protein</fullName>
    </submittedName>
</protein>
<dbReference type="AlphaFoldDB" id="A0A284QSG9"/>
<evidence type="ECO:0000313" key="1">
    <source>
        <dbReference type="EMBL" id="SJK99422.1"/>
    </source>
</evidence>
<dbReference type="EMBL" id="FUEG01000002">
    <property type="protein sequence ID" value="SJK99422.1"/>
    <property type="molecule type" value="Genomic_DNA"/>
</dbReference>
<proteinExistence type="predicted"/>
<name>A0A284QSG9_ARMOS</name>
<dbReference type="Proteomes" id="UP000219338">
    <property type="component" value="Unassembled WGS sequence"/>
</dbReference>